<dbReference type="InterPro" id="IPR010921">
    <property type="entry name" value="Trp_repressor/repl_initiator"/>
</dbReference>
<dbReference type="GO" id="GO:0043565">
    <property type="term" value="F:sequence-specific DNA binding"/>
    <property type="evidence" value="ECO:0007669"/>
    <property type="project" value="InterPro"/>
</dbReference>
<accession>A0A1F6CE95</accession>
<organism evidence="1 2">
    <name type="scientific">Candidatus Kaiserbacteria bacterium RIFCSPHIGHO2_01_FULL_49_13</name>
    <dbReference type="NCBI Taxonomy" id="1798477"/>
    <lineage>
        <taxon>Bacteria</taxon>
        <taxon>Candidatus Kaiseribacteriota</taxon>
    </lineage>
</organism>
<sequence length="134" mass="15674">MPHISKQKLKEKTLGEIDTLLISLITDTSIRTHRLILREILTDTERLMIGKRLAMLMLIEKGISTFHISNLIKVSPSTVARFETRVERGSYQKTREWLRSHRNLHPALKILLDFAAIPFEARRKSLTRIINERF</sequence>
<dbReference type="SUPFAM" id="SSF48295">
    <property type="entry name" value="TrpR-like"/>
    <property type="match status" value="1"/>
</dbReference>
<reference evidence="1 2" key="1">
    <citation type="journal article" date="2016" name="Nat. Commun.">
        <title>Thousands of microbial genomes shed light on interconnected biogeochemical processes in an aquifer system.</title>
        <authorList>
            <person name="Anantharaman K."/>
            <person name="Brown C.T."/>
            <person name="Hug L.A."/>
            <person name="Sharon I."/>
            <person name="Castelle C.J."/>
            <person name="Probst A.J."/>
            <person name="Thomas B.C."/>
            <person name="Singh A."/>
            <person name="Wilkins M.J."/>
            <person name="Karaoz U."/>
            <person name="Brodie E.L."/>
            <person name="Williams K.H."/>
            <person name="Hubbard S.S."/>
            <person name="Banfield J.F."/>
        </authorList>
    </citation>
    <scope>NUCLEOTIDE SEQUENCE [LARGE SCALE GENOMIC DNA]</scope>
</reference>
<evidence type="ECO:0000313" key="2">
    <source>
        <dbReference type="Proteomes" id="UP000178344"/>
    </source>
</evidence>
<gene>
    <name evidence="1" type="ORF">A2671_01835</name>
</gene>
<comment type="caution">
    <text evidence="1">The sequence shown here is derived from an EMBL/GenBank/DDBJ whole genome shotgun (WGS) entry which is preliminary data.</text>
</comment>
<name>A0A1F6CE95_9BACT</name>
<dbReference type="EMBL" id="MFKQ01000017">
    <property type="protein sequence ID" value="OGG47262.1"/>
    <property type="molecule type" value="Genomic_DNA"/>
</dbReference>
<dbReference type="AlphaFoldDB" id="A0A1F6CE95"/>
<dbReference type="Gene3D" id="1.10.1270.10">
    <property type="entry name" value="TrpR-like"/>
    <property type="match status" value="1"/>
</dbReference>
<protein>
    <submittedName>
        <fullName evidence="1">Uncharacterized protein</fullName>
    </submittedName>
</protein>
<evidence type="ECO:0000313" key="1">
    <source>
        <dbReference type="EMBL" id="OGG47262.1"/>
    </source>
</evidence>
<proteinExistence type="predicted"/>
<dbReference type="Proteomes" id="UP000178344">
    <property type="component" value="Unassembled WGS sequence"/>
</dbReference>
<dbReference type="InterPro" id="IPR038116">
    <property type="entry name" value="TrpR-like_sf"/>
</dbReference>